<reference evidence="2" key="1">
    <citation type="submission" date="2020-06" db="EMBL/GenBank/DDBJ databases">
        <title>Draft genome of Bugula neritina, a colonial animal packing powerful symbionts and potential medicines.</title>
        <authorList>
            <person name="Rayko M."/>
        </authorList>
    </citation>
    <scope>NUCLEOTIDE SEQUENCE [LARGE SCALE GENOMIC DNA]</scope>
    <source>
        <strain evidence="2">Kwan_BN1</strain>
    </source>
</reference>
<comment type="caution">
    <text evidence="2">The sequence shown here is derived from an EMBL/GenBank/DDBJ whole genome shotgun (WGS) entry which is preliminary data.</text>
</comment>
<dbReference type="AlphaFoldDB" id="A0A7J7ITH0"/>
<proteinExistence type="predicted"/>
<evidence type="ECO:0000313" key="3">
    <source>
        <dbReference type="Proteomes" id="UP000593567"/>
    </source>
</evidence>
<gene>
    <name evidence="2" type="ORF">EB796_024545</name>
</gene>
<evidence type="ECO:0000256" key="1">
    <source>
        <dbReference type="SAM" id="MobiDB-lite"/>
    </source>
</evidence>
<feature type="region of interest" description="Disordered" evidence="1">
    <location>
        <begin position="42"/>
        <end position="75"/>
    </location>
</feature>
<dbReference type="Proteomes" id="UP000593567">
    <property type="component" value="Unassembled WGS sequence"/>
</dbReference>
<keyword evidence="3" id="KW-1185">Reference proteome</keyword>
<accession>A0A7J7ITH0</accession>
<name>A0A7J7ITH0_BUGNE</name>
<protein>
    <submittedName>
        <fullName evidence="2">Uncharacterized protein</fullName>
    </submittedName>
</protein>
<organism evidence="2 3">
    <name type="scientific">Bugula neritina</name>
    <name type="common">Brown bryozoan</name>
    <name type="synonym">Sertularia neritina</name>
    <dbReference type="NCBI Taxonomy" id="10212"/>
    <lineage>
        <taxon>Eukaryota</taxon>
        <taxon>Metazoa</taxon>
        <taxon>Spiralia</taxon>
        <taxon>Lophotrochozoa</taxon>
        <taxon>Bryozoa</taxon>
        <taxon>Gymnolaemata</taxon>
        <taxon>Cheilostomatida</taxon>
        <taxon>Flustrina</taxon>
        <taxon>Buguloidea</taxon>
        <taxon>Bugulidae</taxon>
        <taxon>Bugula</taxon>
    </lineage>
</organism>
<dbReference type="EMBL" id="VXIV02003427">
    <property type="protein sequence ID" value="KAF6017150.1"/>
    <property type="molecule type" value="Genomic_DNA"/>
</dbReference>
<evidence type="ECO:0000313" key="2">
    <source>
        <dbReference type="EMBL" id="KAF6017150.1"/>
    </source>
</evidence>
<sequence length="75" mass="7952">MKEILESSTMSVKNGVNDDEVITDIVQNEVAKASDGLALGNKVKSQEGKSSTLNRLKKKDRQLSSSTGLVGGMGK</sequence>